<dbReference type="Pfam" id="PF01753">
    <property type="entry name" value="zf-MYND"/>
    <property type="match status" value="1"/>
</dbReference>
<evidence type="ECO:0000256" key="2">
    <source>
        <dbReference type="ARBA" id="ARBA00022771"/>
    </source>
</evidence>
<evidence type="ECO:0000256" key="4">
    <source>
        <dbReference type="PROSITE-ProRule" id="PRU00134"/>
    </source>
</evidence>
<dbReference type="EMBL" id="JBBWWQ010000003">
    <property type="protein sequence ID" value="KAK8950758.1"/>
    <property type="molecule type" value="Genomic_DNA"/>
</dbReference>
<evidence type="ECO:0000259" key="5">
    <source>
        <dbReference type="PROSITE" id="PS50280"/>
    </source>
</evidence>
<dbReference type="PANTHER" id="PTHR12197:SF251">
    <property type="entry name" value="EG:BACR7C10.4 PROTEIN"/>
    <property type="match status" value="1"/>
</dbReference>
<dbReference type="Pfam" id="PF00856">
    <property type="entry name" value="SET"/>
    <property type="match status" value="1"/>
</dbReference>
<dbReference type="SMART" id="SM00317">
    <property type="entry name" value="SET"/>
    <property type="match status" value="1"/>
</dbReference>
<name>A0AAP0GBV1_9ASPA</name>
<feature type="domain" description="MYND-type" evidence="6">
    <location>
        <begin position="56"/>
        <end position="93"/>
    </location>
</feature>
<dbReference type="Gene3D" id="6.10.140.2220">
    <property type="match status" value="1"/>
</dbReference>
<keyword evidence="8" id="KW-1185">Reference proteome</keyword>
<protein>
    <submittedName>
        <fullName evidence="7">Histone-lysine N-methyltransferase ASHR1</fullName>
    </submittedName>
</protein>
<dbReference type="PROSITE" id="PS01360">
    <property type="entry name" value="ZF_MYND_1"/>
    <property type="match status" value="1"/>
</dbReference>
<dbReference type="Proteomes" id="UP001418222">
    <property type="component" value="Unassembled WGS sequence"/>
</dbReference>
<dbReference type="AlphaFoldDB" id="A0AAP0GBV1"/>
<evidence type="ECO:0000256" key="1">
    <source>
        <dbReference type="ARBA" id="ARBA00022723"/>
    </source>
</evidence>
<dbReference type="Gene3D" id="1.10.220.160">
    <property type="match status" value="1"/>
</dbReference>
<dbReference type="PROSITE" id="PS50865">
    <property type="entry name" value="ZF_MYND_2"/>
    <property type="match status" value="1"/>
</dbReference>
<dbReference type="PANTHER" id="PTHR12197">
    <property type="entry name" value="HISTONE-LYSINE N-METHYLTRANSFERASE SMYD"/>
    <property type="match status" value="1"/>
</dbReference>
<dbReference type="GO" id="GO:0005634">
    <property type="term" value="C:nucleus"/>
    <property type="evidence" value="ECO:0007669"/>
    <property type="project" value="TreeGrafter"/>
</dbReference>
<comment type="caution">
    <text evidence="7">The sequence shown here is derived from an EMBL/GenBank/DDBJ whole genome shotgun (WGS) entry which is preliminary data.</text>
</comment>
<keyword evidence="2 4" id="KW-0863">Zinc-finger</keyword>
<proteinExistence type="predicted"/>
<dbReference type="InterPro" id="IPR046341">
    <property type="entry name" value="SET_dom_sf"/>
</dbReference>
<sequence length="473" mass="53798">MEPLERALSAEGLTLSAIPGKGRGLIADKNFFPGDVVICQEPYASSPSKTSTELRCDGCFASAGLKKCSQCRIAWYCGSACQKSEWKLHQLECPALSSLREDRKKMLTPTLRLMIRLVLRRKLQDTGVIPKTATDNYDLVAALASHMSDLDEKQLLLYAQMANLIKMILPSVEVDLREITENFSKLSCNAHSICDDQLRPLGTGLYPVISIINHSCRPNSVLVFEGRIAVVRAMQPIHKGDEILISYIEIAATTETRQEYLKQYFFTCSCLRCIKNPLEELKENAILEGYRCKDHKCIGYLFYEAKEKKFTCQVCGLSRDEYGINRIAKEVSTKRASLASTVNPSEASLLYRNLELLELKLFHPHSINLLRTRETLLKILMELNDWRGALTYCWLTIPVYQRLYQSPHPMLGLQYYTCGKLEWILEQTENALKSFTEAAEILRITHGISTPFMKELFSKLEEARAEDYYKQSA</sequence>
<dbReference type="InterPro" id="IPR011990">
    <property type="entry name" value="TPR-like_helical_dom_sf"/>
</dbReference>
<keyword evidence="3" id="KW-0862">Zinc</keyword>
<dbReference type="SUPFAM" id="SSF82199">
    <property type="entry name" value="SET domain"/>
    <property type="match status" value="1"/>
</dbReference>
<dbReference type="PROSITE" id="PS50280">
    <property type="entry name" value="SET"/>
    <property type="match status" value="1"/>
</dbReference>
<evidence type="ECO:0000313" key="7">
    <source>
        <dbReference type="EMBL" id="KAK8950758.1"/>
    </source>
</evidence>
<dbReference type="InterPro" id="IPR001214">
    <property type="entry name" value="SET_dom"/>
</dbReference>
<evidence type="ECO:0000313" key="8">
    <source>
        <dbReference type="Proteomes" id="UP001418222"/>
    </source>
</evidence>
<dbReference type="Gene3D" id="1.25.40.10">
    <property type="entry name" value="Tetratricopeptide repeat domain"/>
    <property type="match status" value="1"/>
</dbReference>
<evidence type="ECO:0000259" key="6">
    <source>
        <dbReference type="PROSITE" id="PS50865"/>
    </source>
</evidence>
<evidence type="ECO:0000256" key="3">
    <source>
        <dbReference type="ARBA" id="ARBA00022833"/>
    </source>
</evidence>
<dbReference type="Gene3D" id="2.170.270.10">
    <property type="entry name" value="SET domain"/>
    <property type="match status" value="1"/>
</dbReference>
<dbReference type="InterPro" id="IPR050869">
    <property type="entry name" value="H3K4_H4K5_MeTrfase"/>
</dbReference>
<gene>
    <name evidence="7" type="primary">ASHR1</name>
    <name evidence="7" type="ORF">KSP39_PZI003387</name>
</gene>
<dbReference type="GO" id="GO:0008270">
    <property type="term" value="F:zinc ion binding"/>
    <property type="evidence" value="ECO:0007669"/>
    <property type="project" value="UniProtKB-KW"/>
</dbReference>
<reference evidence="7 8" key="1">
    <citation type="journal article" date="2022" name="Nat. Plants">
        <title>Genomes of leafy and leafless Platanthera orchids illuminate the evolution of mycoheterotrophy.</title>
        <authorList>
            <person name="Li M.H."/>
            <person name="Liu K.W."/>
            <person name="Li Z."/>
            <person name="Lu H.C."/>
            <person name="Ye Q.L."/>
            <person name="Zhang D."/>
            <person name="Wang J.Y."/>
            <person name="Li Y.F."/>
            <person name="Zhong Z.M."/>
            <person name="Liu X."/>
            <person name="Yu X."/>
            <person name="Liu D.K."/>
            <person name="Tu X.D."/>
            <person name="Liu B."/>
            <person name="Hao Y."/>
            <person name="Liao X.Y."/>
            <person name="Jiang Y.T."/>
            <person name="Sun W.H."/>
            <person name="Chen J."/>
            <person name="Chen Y.Q."/>
            <person name="Ai Y."/>
            <person name="Zhai J.W."/>
            <person name="Wu S.S."/>
            <person name="Zhou Z."/>
            <person name="Hsiao Y.Y."/>
            <person name="Wu W.L."/>
            <person name="Chen Y.Y."/>
            <person name="Lin Y.F."/>
            <person name="Hsu J.L."/>
            <person name="Li C.Y."/>
            <person name="Wang Z.W."/>
            <person name="Zhao X."/>
            <person name="Zhong W.Y."/>
            <person name="Ma X.K."/>
            <person name="Ma L."/>
            <person name="Huang J."/>
            <person name="Chen G.Z."/>
            <person name="Huang M.Z."/>
            <person name="Huang L."/>
            <person name="Peng D.H."/>
            <person name="Luo Y.B."/>
            <person name="Zou S.Q."/>
            <person name="Chen S.P."/>
            <person name="Lan S."/>
            <person name="Tsai W.C."/>
            <person name="Van de Peer Y."/>
            <person name="Liu Z.J."/>
        </authorList>
    </citation>
    <scope>NUCLEOTIDE SEQUENCE [LARGE SCALE GENOMIC DNA]</scope>
    <source>
        <strain evidence="7">Lor287</strain>
    </source>
</reference>
<feature type="domain" description="SET" evidence="5">
    <location>
        <begin position="11"/>
        <end position="248"/>
    </location>
</feature>
<keyword evidence="1" id="KW-0479">Metal-binding</keyword>
<organism evidence="7 8">
    <name type="scientific">Platanthera zijinensis</name>
    <dbReference type="NCBI Taxonomy" id="2320716"/>
    <lineage>
        <taxon>Eukaryota</taxon>
        <taxon>Viridiplantae</taxon>
        <taxon>Streptophyta</taxon>
        <taxon>Embryophyta</taxon>
        <taxon>Tracheophyta</taxon>
        <taxon>Spermatophyta</taxon>
        <taxon>Magnoliopsida</taxon>
        <taxon>Liliopsida</taxon>
        <taxon>Asparagales</taxon>
        <taxon>Orchidaceae</taxon>
        <taxon>Orchidoideae</taxon>
        <taxon>Orchideae</taxon>
        <taxon>Orchidinae</taxon>
        <taxon>Platanthera</taxon>
    </lineage>
</organism>
<accession>A0AAP0GBV1</accession>
<dbReference type="InterPro" id="IPR002893">
    <property type="entry name" value="Znf_MYND"/>
</dbReference>